<accession>A0ABN7UW97</accession>
<feature type="coiled-coil region" evidence="8">
    <location>
        <begin position="563"/>
        <end position="590"/>
    </location>
</feature>
<keyword evidence="4" id="KW-0547">Nucleotide-binding</keyword>
<evidence type="ECO:0000256" key="5">
    <source>
        <dbReference type="ARBA" id="ARBA00022881"/>
    </source>
</evidence>
<dbReference type="Pfam" id="PF04851">
    <property type="entry name" value="ResIII"/>
    <property type="match status" value="1"/>
</dbReference>
<dbReference type="CDD" id="cd17916">
    <property type="entry name" value="DEXHc_UvrB"/>
    <property type="match status" value="1"/>
</dbReference>
<dbReference type="InterPro" id="IPR027417">
    <property type="entry name" value="P-loop_NTPase"/>
</dbReference>
<dbReference type="InterPro" id="IPR004807">
    <property type="entry name" value="UvrB"/>
</dbReference>
<dbReference type="PROSITE" id="PS50151">
    <property type="entry name" value="UVR"/>
    <property type="match status" value="1"/>
</dbReference>
<dbReference type="Gene3D" id="3.40.50.300">
    <property type="entry name" value="P-loop containing nucleotide triphosphate hydrolases"/>
    <property type="match status" value="3"/>
</dbReference>
<evidence type="ECO:0000259" key="9">
    <source>
        <dbReference type="PROSITE" id="PS50151"/>
    </source>
</evidence>
<dbReference type="Pfam" id="PF00271">
    <property type="entry name" value="Helicase_C"/>
    <property type="match status" value="1"/>
</dbReference>
<dbReference type="InterPro" id="IPR036876">
    <property type="entry name" value="UVR_dom_sf"/>
</dbReference>
<comment type="similarity">
    <text evidence="2">Belongs to the UvrB family.</text>
</comment>
<dbReference type="SMART" id="SM00490">
    <property type="entry name" value="HELICc"/>
    <property type="match status" value="1"/>
</dbReference>
<evidence type="ECO:0000259" key="10">
    <source>
        <dbReference type="PROSITE" id="PS51192"/>
    </source>
</evidence>
<evidence type="ECO:0000256" key="1">
    <source>
        <dbReference type="ARBA" id="ARBA00004496"/>
    </source>
</evidence>
<comment type="subunit">
    <text evidence="6">Forms a heterotetramer with UvrA during the search for lesions. Interacts with UvrC in an incision complex.</text>
</comment>
<keyword evidence="5" id="KW-0234">DNA repair</keyword>
<keyword evidence="4" id="KW-0067">ATP-binding</keyword>
<dbReference type="PANTHER" id="PTHR24029">
    <property type="entry name" value="UVRABC SYSTEM PROTEIN B"/>
    <property type="match status" value="1"/>
</dbReference>
<dbReference type="PROSITE" id="PS51194">
    <property type="entry name" value="HELICASE_CTER"/>
    <property type="match status" value="1"/>
</dbReference>
<evidence type="ECO:0000256" key="7">
    <source>
        <dbReference type="ARBA" id="ARBA00029504"/>
    </source>
</evidence>
<evidence type="ECO:0000313" key="12">
    <source>
        <dbReference type="EMBL" id="CAG8690056.1"/>
    </source>
</evidence>
<dbReference type="InterPro" id="IPR014001">
    <property type="entry name" value="Helicase_ATP-bd"/>
</dbReference>
<dbReference type="SUPFAM" id="SSF46600">
    <property type="entry name" value="C-terminal UvrC-binding domain of UvrB"/>
    <property type="match status" value="1"/>
</dbReference>
<keyword evidence="3" id="KW-0228">DNA excision</keyword>
<evidence type="ECO:0000256" key="3">
    <source>
        <dbReference type="ARBA" id="ARBA00022769"/>
    </source>
</evidence>
<dbReference type="Pfam" id="PF12344">
    <property type="entry name" value="UvrB"/>
    <property type="match status" value="1"/>
</dbReference>
<dbReference type="InterPro" id="IPR001943">
    <property type="entry name" value="UVR_dom"/>
</dbReference>
<keyword evidence="4" id="KW-0378">Hydrolase</keyword>
<evidence type="ECO:0000259" key="11">
    <source>
        <dbReference type="PROSITE" id="PS51194"/>
    </source>
</evidence>
<keyword evidence="5" id="KW-0267">Excision nuclease</keyword>
<keyword evidence="4" id="KW-0347">Helicase</keyword>
<dbReference type="PROSITE" id="PS51192">
    <property type="entry name" value="HELICASE_ATP_BIND_1"/>
    <property type="match status" value="1"/>
</dbReference>
<proteinExistence type="inferred from homology"/>
<feature type="domain" description="Helicase ATP-binding" evidence="10">
    <location>
        <begin position="23"/>
        <end position="168"/>
    </location>
</feature>
<dbReference type="SUPFAM" id="SSF52540">
    <property type="entry name" value="P-loop containing nucleoside triphosphate hydrolases"/>
    <property type="match status" value="2"/>
</dbReference>
<dbReference type="PANTHER" id="PTHR24029:SF0">
    <property type="entry name" value="UVRABC SYSTEM PROTEIN B"/>
    <property type="match status" value="1"/>
</dbReference>
<gene>
    <name evidence="12" type="ORF">GMARGA_LOCUS11454</name>
</gene>
<protein>
    <recommendedName>
        <fullName evidence="7">UvrABC system protein B</fullName>
    </recommendedName>
</protein>
<comment type="subcellular location">
    <subcellularLocation>
        <location evidence="1">Cytoplasm</location>
    </subcellularLocation>
</comment>
<evidence type="ECO:0000256" key="6">
    <source>
        <dbReference type="ARBA" id="ARBA00026033"/>
    </source>
</evidence>
<keyword evidence="13" id="KW-1185">Reference proteome</keyword>
<feature type="domain" description="Helicase C-terminal" evidence="11">
    <location>
        <begin position="385"/>
        <end position="551"/>
    </location>
</feature>
<dbReference type="SMART" id="SM00487">
    <property type="entry name" value="DEXDc"/>
    <property type="match status" value="1"/>
</dbReference>
<reference evidence="12 13" key="1">
    <citation type="submission" date="2021-06" db="EMBL/GenBank/DDBJ databases">
        <authorList>
            <person name="Kallberg Y."/>
            <person name="Tangrot J."/>
            <person name="Rosling A."/>
        </authorList>
    </citation>
    <scope>NUCLEOTIDE SEQUENCE [LARGE SCALE GENOMIC DNA]</scope>
    <source>
        <strain evidence="12 13">120-4 pot B 10/14</strain>
    </source>
</reference>
<name>A0ABN7UW97_GIGMA</name>
<sequence length="863" mass="99712">MFRLVTNFQPEGDQPRAIKKLVAGIHQGQKEQVLLGATGTGKTFTMANIIQQTQKPTLILVHNKTLAMQIYQEMQGFFPHNKVEYYVSYFDYYQPEAYKPASDIYIGKKVQRNASIAKMRLKTLNSLVTDRHVIVVASVAAIYGCFNPTSYRKVVINLKKGQKIDKNLFQEKLLLLGYKEDKKINPGSYQAKEDEICFIQDYVSEEGEELAEILAKIERELTEQKEFFYQEGKFLEAERLEKRVQEDLFNLREMGFCPGIENYSRYFDGRKEGETPFVLLDYFQKDFLTIIDESHITIPQVKAMYNTDRRRKETLVKYGFRLPSALDNRPLSREEFFEKVNYSLYVSATPGDFELAKVNYQPVEQIIRPTGLLDPEIEVRTTRNQIADIMDEIREKSRRGEKVLIYALTIVMSEDIASFLQERNIRVVYLHSRLEIFERYQAITSLRRGVYDVIVGINLLKEGIDLPEVSLVCILDADKPGFLRDTRSLIQIIGRASRNSNGKVILYADGITSNMQGAIEETNRRRQIQKDHNIQNNITPQTVEKPVKDIVLDPLVSLLVEKAQKGEMEEKELEKLVKDLRRRMKKSTKEFKFDQAIAFRNALLDLEKVEGNWKKVELEPNFIKITLRSIMFKGFAEKLKTKLEKYNQNSESFIFCVSDLEYSSDREQGEYKFSIHSAELRQKLGNIIVSNGGAMSSPRGVRFSELPPRLKKNGTRNYESWIKIDKKFLVELNKSNPSRIIVLPKEKIEQKFEVCPVSLLLHRLGFKMEKLERKERGKHIGSVLKAGDDALAEINKTLSETNIDETKLHKESEITAFKNKVVEAIKQGGNRFNDYKNQIIREITTSATNQGISENELQKAHPK</sequence>
<evidence type="ECO:0000256" key="8">
    <source>
        <dbReference type="SAM" id="Coils"/>
    </source>
</evidence>
<dbReference type="InterPro" id="IPR001650">
    <property type="entry name" value="Helicase_C-like"/>
</dbReference>
<evidence type="ECO:0000313" key="13">
    <source>
        <dbReference type="Proteomes" id="UP000789901"/>
    </source>
</evidence>
<dbReference type="InterPro" id="IPR024759">
    <property type="entry name" value="UvrB_YAD/RRR_dom"/>
</dbReference>
<dbReference type="Proteomes" id="UP000789901">
    <property type="component" value="Unassembled WGS sequence"/>
</dbReference>
<dbReference type="InterPro" id="IPR006935">
    <property type="entry name" value="Helicase/UvrB_N"/>
</dbReference>
<dbReference type="EMBL" id="CAJVQB010006706">
    <property type="protein sequence ID" value="CAG8690056.1"/>
    <property type="molecule type" value="Genomic_DNA"/>
</dbReference>
<organism evidence="12 13">
    <name type="scientific">Gigaspora margarita</name>
    <dbReference type="NCBI Taxonomy" id="4874"/>
    <lineage>
        <taxon>Eukaryota</taxon>
        <taxon>Fungi</taxon>
        <taxon>Fungi incertae sedis</taxon>
        <taxon>Mucoromycota</taxon>
        <taxon>Glomeromycotina</taxon>
        <taxon>Glomeromycetes</taxon>
        <taxon>Diversisporales</taxon>
        <taxon>Gigasporaceae</taxon>
        <taxon>Gigaspora</taxon>
    </lineage>
</organism>
<evidence type="ECO:0000256" key="2">
    <source>
        <dbReference type="ARBA" id="ARBA00008533"/>
    </source>
</evidence>
<feature type="domain" description="UVR" evidence="9">
    <location>
        <begin position="574"/>
        <end position="609"/>
    </location>
</feature>
<comment type="caution">
    <text evidence="12">The sequence shown here is derived from an EMBL/GenBank/DDBJ whole genome shotgun (WGS) entry which is preliminary data.</text>
</comment>
<keyword evidence="8" id="KW-0175">Coiled coil</keyword>
<evidence type="ECO:0000256" key="4">
    <source>
        <dbReference type="ARBA" id="ARBA00022806"/>
    </source>
</evidence>
<keyword evidence="5" id="KW-0227">DNA damage</keyword>